<dbReference type="Proteomes" id="UP000215335">
    <property type="component" value="Unassembled WGS sequence"/>
</dbReference>
<dbReference type="AlphaFoldDB" id="A0A232EH53"/>
<evidence type="ECO:0000313" key="1">
    <source>
        <dbReference type="EMBL" id="OXU17689.1"/>
    </source>
</evidence>
<proteinExistence type="predicted"/>
<dbReference type="EMBL" id="NNAY01004585">
    <property type="protein sequence ID" value="OXU17689.1"/>
    <property type="molecule type" value="Genomic_DNA"/>
</dbReference>
<sequence length="247" mass="29096">MNRPQLFNKSLVKLSIVPLKIHNKLLQLSNTNQDIHEYEAWTLKWAFLFMWLSTASCSILSLIELHCIKPNNCVKTIYKLKKFFLYINTPLIRHFYCSTCFSKLDNQFCNMCRSNDNATYLIEVPILDQLASFYKRSKFRENLINQNFELRSTDESILFAENVQNTNTNVFGLKGPMILSKIVHDYVNSTAIDIMHCVYQGITKKLLSFWFETDNRTQAYSLLAFINVVDEKLRNLLCHIFFREFPE</sequence>
<reference evidence="1 2" key="1">
    <citation type="journal article" date="2017" name="Curr. Biol.">
        <title>The Evolution of Venom by Co-option of Single-Copy Genes.</title>
        <authorList>
            <person name="Martinson E.O."/>
            <person name="Mrinalini"/>
            <person name="Kelkar Y.D."/>
            <person name="Chang C.H."/>
            <person name="Werren J.H."/>
        </authorList>
    </citation>
    <scope>NUCLEOTIDE SEQUENCE [LARGE SCALE GENOMIC DNA]</scope>
    <source>
        <strain evidence="1 2">Alberta</strain>
        <tissue evidence="1">Whole body</tissue>
    </source>
</reference>
<organism evidence="1 2">
    <name type="scientific">Trichomalopsis sarcophagae</name>
    <dbReference type="NCBI Taxonomy" id="543379"/>
    <lineage>
        <taxon>Eukaryota</taxon>
        <taxon>Metazoa</taxon>
        <taxon>Ecdysozoa</taxon>
        <taxon>Arthropoda</taxon>
        <taxon>Hexapoda</taxon>
        <taxon>Insecta</taxon>
        <taxon>Pterygota</taxon>
        <taxon>Neoptera</taxon>
        <taxon>Endopterygota</taxon>
        <taxon>Hymenoptera</taxon>
        <taxon>Apocrita</taxon>
        <taxon>Proctotrupomorpha</taxon>
        <taxon>Chalcidoidea</taxon>
        <taxon>Pteromalidae</taxon>
        <taxon>Pteromalinae</taxon>
        <taxon>Trichomalopsis</taxon>
    </lineage>
</organism>
<gene>
    <name evidence="1" type="ORF">TSAR_006517</name>
</gene>
<comment type="caution">
    <text evidence="1">The sequence shown here is derived from an EMBL/GenBank/DDBJ whole genome shotgun (WGS) entry which is preliminary data.</text>
</comment>
<name>A0A232EH53_9HYME</name>
<keyword evidence="2" id="KW-1185">Reference proteome</keyword>
<dbReference type="PANTHER" id="PTHR46579">
    <property type="entry name" value="F5/8 TYPE C DOMAIN-CONTAINING PROTEIN-RELATED"/>
    <property type="match status" value="1"/>
</dbReference>
<dbReference type="STRING" id="543379.A0A232EH53"/>
<dbReference type="PANTHER" id="PTHR46579:SF1">
    <property type="entry name" value="F5_8 TYPE C DOMAIN-CONTAINING PROTEIN"/>
    <property type="match status" value="1"/>
</dbReference>
<protein>
    <submittedName>
        <fullName evidence="1">Uncharacterized protein</fullName>
    </submittedName>
</protein>
<accession>A0A232EH53</accession>
<evidence type="ECO:0000313" key="2">
    <source>
        <dbReference type="Proteomes" id="UP000215335"/>
    </source>
</evidence>